<keyword evidence="2" id="KW-0472">Membrane</keyword>
<accession>A0ABR1Y5E7</accession>
<comment type="caution">
    <text evidence="3">The sequence shown here is derived from an EMBL/GenBank/DDBJ whole genome shotgun (WGS) entry which is preliminary data.</text>
</comment>
<evidence type="ECO:0000256" key="2">
    <source>
        <dbReference type="SAM" id="Phobius"/>
    </source>
</evidence>
<reference evidence="3 4" key="1">
    <citation type="journal article" date="2022" name="G3 (Bethesda)">
        <title>Enemy or ally: a genomic approach to elucidate the lifestyle of Phyllosticta citrichinaensis.</title>
        <authorList>
            <person name="Buijs V.A."/>
            <person name="Groenewald J.Z."/>
            <person name="Haridas S."/>
            <person name="LaButti K.M."/>
            <person name="Lipzen A."/>
            <person name="Martin F.M."/>
            <person name="Barry K."/>
            <person name="Grigoriev I.V."/>
            <person name="Crous P.W."/>
            <person name="Seidl M.F."/>
        </authorList>
    </citation>
    <scope>NUCLEOTIDE SEQUENCE [LARGE SCALE GENOMIC DNA]</scope>
    <source>
        <strain evidence="3 4">CBS 129764</strain>
    </source>
</reference>
<name>A0ABR1Y5E7_9PEZI</name>
<proteinExistence type="predicted"/>
<feature type="transmembrane region" description="Helical" evidence="2">
    <location>
        <begin position="122"/>
        <end position="141"/>
    </location>
</feature>
<feature type="transmembrane region" description="Helical" evidence="2">
    <location>
        <begin position="53"/>
        <end position="77"/>
    </location>
</feature>
<gene>
    <name evidence="3" type="ORF">IWX90DRAFT_133575</name>
</gene>
<dbReference type="EMBL" id="JBBWUH010000002">
    <property type="protein sequence ID" value="KAK8176154.1"/>
    <property type="molecule type" value="Genomic_DNA"/>
</dbReference>
<evidence type="ECO:0000256" key="1">
    <source>
        <dbReference type="SAM" id="MobiDB-lite"/>
    </source>
</evidence>
<sequence length="218" mass="24613">MCDVRASCAVRCGALPTWCPIIQFNPAATPPLRASTSTSKGPRRRRRRRRKKTFSQIVATALLCHTDESFSFLISFFSNLHIQYFVAQTKRQASQPAQRALTRAPDARTRWEIVADAPPSSFLLLLLLLHPPASGFVLMLLPSPERAVKKTPRTGVRHYMPTQHHQRRDAPQRAAPIAAYVQASRQAGRQVCVRWLYVRTLTDGLTALRQDGNAFIWL</sequence>
<evidence type="ECO:0000313" key="4">
    <source>
        <dbReference type="Proteomes" id="UP001456524"/>
    </source>
</evidence>
<protein>
    <submittedName>
        <fullName evidence="3">Uncharacterized protein</fullName>
    </submittedName>
</protein>
<dbReference type="Proteomes" id="UP001456524">
    <property type="component" value="Unassembled WGS sequence"/>
</dbReference>
<feature type="compositionally biased region" description="Basic residues" evidence="1">
    <location>
        <begin position="41"/>
        <end position="51"/>
    </location>
</feature>
<keyword evidence="2" id="KW-1133">Transmembrane helix</keyword>
<keyword evidence="2" id="KW-0812">Transmembrane</keyword>
<evidence type="ECO:0000313" key="3">
    <source>
        <dbReference type="EMBL" id="KAK8176154.1"/>
    </source>
</evidence>
<keyword evidence="4" id="KW-1185">Reference proteome</keyword>
<organism evidence="3 4">
    <name type="scientific">Phyllosticta citrichinensis</name>
    <dbReference type="NCBI Taxonomy" id="1130410"/>
    <lineage>
        <taxon>Eukaryota</taxon>
        <taxon>Fungi</taxon>
        <taxon>Dikarya</taxon>
        <taxon>Ascomycota</taxon>
        <taxon>Pezizomycotina</taxon>
        <taxon>Dothideomycetes</taxon>
        <taxon>Dothideomycetes incertae sedis</taxon>
        <taxon>Botryosphaeriales</taxon>
        <taxon>Phyllostictaceae</taxon>
        <taxon>Phyllosticta</taxon>
    </lineage>
</organism>
<feature type="region of interest" description="Disordered" evidence="1">
    <location>
        <begin position="30"/>
        <end position="51"/>
    </location>
</feature>